<sequence length="100" mass="11355">MKKSTCYIFIFLFILLDADTLTAQPGINEFYRLTNEVNRYYFNLSDLALAIGAICGLFGGLRIYNNLQLGRDNMDAQIAGWFLSCIFLTILSTILKGVYH</sequence>
<feature type="transmembrane region" description="Helical" evidence="1">
    <location>
        <begin position="76"/>
        <end position="95"/>
    </location>
</feature>
<gene>
    <name evidence="2" type="ORF">IPZ78_02645</name>
</gene>
<proteinExistence type="predicted"/>
<reference evidence="2" key="1">
    <citation type="submission" date="2020-10" db="EMBL/GenBank/DDBJ databases">
        <authorList>
            <person name="Lu T."/>
            <person name="Wang Q."/>
            <person name="Han X."/>
        </authorList>
    </citation>
    <scope>NUCLEOTIDE SEQUENCE</scope>
    <source>
        <strain evidence="2">WQ 366</strain>
    </source>
</reference>
<dbReference type="EMBL" id="JADEYP010000003">
    <property type="protein sequence ID" value="MCA5004049.1"/>
    <property type="molecule type" value="Genomic_DNA"/>
</dbReference>
<keyword evidence="1" id="KW-1133">Transmembrane helix</keyword>
<feature type="transmembrane region" description="Helical" evidence="1">
    <location>
        <begin position="47"/>
        <end position="64"/>
    </location>
</feature>
<name>A0ABS7Z5M5_9SPHI</name>
<protein>
    <submittedName>
        <fullName evidence="2">DUF4134 domain-containing protein</fullName>
    </submittedName>
</protein>
<evidence type="ECO:0000256" key="1">
    <source>
        <dbReference type="SAM" id="Phobius"/>
    </source>
</evidence>
<keyword evidence="3" id="KW-1185">Reference proteome</keyword>
<accession>A0ABS7Z5M5</accession>
<keyword evidence="1" id="KW-0472">Membrane</keyword>
<comment type="caution">
    <text evidence="2">The sequence shown here is derived from an EMBL/GenBank/DDBJ whole genome shotgun (WGS) entry which is preliminary data.</text>
</comment>
<evidence type="ECO:0000313" key="3">
    <source>
        <dbReference type="Proteomes" id="UP001165302"/>
    </source>
</evidence>
<evidence type="ECO:0000313" key="2">
    <source>
        <dbReference type="EMBL" id="MCA5004049.1"/>
    </source>
</evidence>
<dbReference type="Pfam" id="PF13572">
    <property type="entry name" value="DUF4134"/>
    <property type="match status" value="1"/>
</dbReference>
<dbReference type="RefSeq" id="WP_225551383.1">
    <property type="nucleotide sequence ID" value="NZ_JADEYP010000003.1"/>
</dbReference>
<dbReference type="InterPro" id="IPR025408">
    <property type="entry name" value="DUF4134"/>
</dbReference>
<dbReference type="Proteomes" id="UP001165302">
    <property type="component" value="Unassembled WGS sequence"/>
</dbReference>
<keyword evidence="1" id="KW-0812">Transmembrane</keyword>
<organism evidence="2 3">
    <name type="scientific">Sphingobacterium bovistauri</name>
    <dbReference type="NCBI Taxonomy" id="2781959"/>
    <lineage>
        <taxon>Bacteria</taxon>
        <taxon>Pseudomonadati</taxon>
        <taxon>Bacteroidota</taxon>
        <taxon>Sphingobacteriia</taxon>
        <taxon>Sphingobacteriales</taxon>
        <taxon>Sphingobacteriaceae</taxon>
        <taxon>Sphingobacterium</taxon>
    </lineage>
</organism>